<evidence type="ECO:0000256" key="1">
    <source>
        <dbReference type="SAM" id="Coils"/>
    </source>
</evidence>
<name>A0A6A5WNI1_9PLEO</name>
<dbReference type="Proteomes" id="UP000799779">
    <property type="component" value="Unassembled WGS sequence"/>
</dbReference>
<dbReference type="EMBL" id="ML977588">
    <property type="protein sequence ID" value="KAF2000625.1"/>
    <property type="molecule type" value="Genomic_DNA"/>
</dbReference>
<dbReference type="GO" id="GO:0005525">
    <property type="term" value="F:GTP binding"/>
    <property type="evidence" value="ECO:0007669"/>
    <property type="project" value="InterPro"/>
</dbReference>
<evidence type="ECO:0000313" key="3">
    <source>
        <dbReference type="EMBL" id="KAF2000625.1"/>
    </source>
</evidence>
<proteinExistence type="predicted"/>
<evidence type="ECO:0000313" key="4">
    <source>
        <dbReference type="Proteomes" id="UP000799779"/>
    </source>
</evidence>
<keyword evidence="1" id="KW-0175">Coiled coil</keyword>
<organism evidence="3 4">
    <name type="scientific">Amniculicola lignicola CBS 123094</name>
    <dbReference type="NCBI Taxonomy" id="1392246"/>
    <lineage>
        <taxon>Eukaryota</taxon>
        <taxon>Fungi</taxon>
        <taxon>Dikarya</taxon>
        <taxon>Ascomycota</taxon>
        <taxon>Pezizomycotina</taxon>
        <taxon>Dothideomycetes</taxon>
        <taxon>Pleosporomycetidae</taxon>
        <taxon>Pleosporales</taxon>
        <taxon>Amniculicolaceae</taxon>
        <taxon>Amniculicola</taxon>
    </lineage>
</organism>
<dbReference type="InterPro" id="IPR006073">
    <property type="entry name" value="GTP-bd"/>
</dbReference>
<keyword evidence="4" id="KW-1185">Reference proteome</keyword>
<dbReference type="AlphaFoldDB" id="A0A6A5WNI1"/>
<dbReference type="InterPro" id="IPR027417">
    <property type="entry name" value="P-loop_NTPase"/>
</dbReference>
<dbReference type="Gene3D" id="3.40.50.300">
    <property type="entry name" value="P-loop containing nucleotide triphosphate hydrolases"/>
    <property type="match status" value="1"/>
</dbReference>
<reference evidence="3" key="1">
    <citation type="journal article" date="2020" name="Stud. Mycol.">
        <title>101 Dothideomycetes genomes: a test case for predicting lifestyles and emergence of pathogens.</title>
        <authorList>
            <person name="Haridas S."/>
            <person name="Albert R."/>
            <person name="Binder M."/>
            <person name="Bloem J."/>
            <person name="Labutti K."/>
            <person name="Salamov A."/>
            <person name="Andreopoulos B."/>
            <person name="Baker S."/>
            <person name="Barry K."/>
            <person name="Bills G."/>
            <person name="Bluhm B."/>
            <person name="Cannon C."/>
            <person name="Castanera R."/>
            <person name="Culley D."/>
            <person name="Daum C."/>
            <person name="Ezra D."/>
            <person name="Gonzalez J."/>
            <person name="Henrissat B."/>
            <person name="Kuo A."/>
            <person name="Liang C."/>
            <person name="Lipzen A."/>
            <person name="Lutzoni F."/>
            <person name="Magnuson J."/>
            <person name="Mondo S."/>
            <person name="Nolan M."/>
            <person name="Ohm R."/>
            <person name="Pangilinan J."/>
            <person name="Park H.-J."/>
            <person name="Ramirez L."/>
            <person name="Alfaro M."/>
            <person name="Sun H."/>
            <person name="Tritt A."/>
            <person name="Yoshinaga Y."/>
            <person name="Zwiers L.-H."/>
            <person name="Turgeon B."/>
            <person name="Goodwin S."/>
            <person name="Spatafora J."/>
            <person name="Crous P."/>
            <person name="Grigoriev I."/>
        </authorList>
    </citation>
    <scope>NUCLEOTIDE SEQUENCE</scope>
    <source>
        <strain evidence="3">CBS 123094</strain>
    </source>
</reference>
<feature type="coiled-coil region" evidence="1">
    <location>
        <begin position="221"/>
        <end position="288"/>
    </location>
</feature>
<accession>A0A6A5WNI1</accession>
<dbReference type="SUPFAM" id="SSF52540">
    <property type="entry name" value="P-loop containing nucleoside triphosphate hydrolases"/>
    <property type="match status" value="1"/>
</dbReference>
<gene>
    <name evidence="3" type="ORF">P154DRAFT_199661</name>
</gene>
<dbReference type="Pfam" id="PF01926">
    <property type="entry name" value="MMR_HSR1"/>
    <property type="match status" value="1"/>
</dbReference>
<dbReference type="OrthoDB" id="8954335at2759"/>
<sequence length="440" mass="50614">MHQQGVRDAPWAIIAVMGVTGAGKSTFIKSASGDDSVPIGHSLRSCTSELKGYSFHFGGWNINLIDSPGFNDTFRSESEVLQDIAEWLKDSYQNRQKLSGVVYMHPIKNERMEGSAMRNLKMFRELCGDEPLKNVILVTSFWDQVQQATARMREEELRTTPEFWGRMIGRGSRINRFEGRESALHIIMSLVNRNPLPFLIQHEMVEERKELVQTAAGIAVNEELARLEAKHTKDLEDIKREHQEALATRDKELQEELLFQRHKLEEDIEKVQRQQRMLREQRRQDQRRMQQDLDQRFWKLESQLELPRQGAQVLGTKKATVSKPNPISRFISQGFSELDFDWVVSVLRANESKLLPDDRLMVELKIQELQNQKHKHKVAKDKDGRNRLQKRSFGSTLLQSLRLIFPTATMALLGFPVTVPGNIPGPPTQNADGDPLVELM</sequence>
<protein>
    <recommendedName>
        <fullName evidence="2">G domain-containing protein</fullName>
    </recommendedName>
</protein>
<feature type="domain" description="G" evidence="2">
    <location>
        <begin position="14"/>
        <end position="106"/>
    </location>
</feature>
<evidence type="ECO:0000259" key="2">
    <source>
        <dbReference type="Pfam" id="PF01926"/>
    </source>
</evidence>